<organism evidence="4 5">
    <name type="scientific">Parastrongyloides trichosuri</name>
    <name type="common">Possum-specific nematode worm</name>
    <dbReference type="NCBI Taxonomy" id="131310"/>
    <lineage>
        <taxon>Eukaryota</taxon>
        <taxon>Metazoa</taxon>
        <taxon>Ecdysozoa</taxon>
        <taxon>Nematoda</taxon>
        <taxon>Chromadorea</taxon>
        <taxon>Rhabditida</taxon>
        <taxon>Tylenchina</taxon>
        <taxon>Panagrolaimomorpha</taxon>
        <taxon>Strongyloidoidea</taxon>
        <taxon>Strongyloididae</taxon>
        <taxon>Parastrongyloides</taxon>
    </lineage>
</organism>
<keyword evidence="2" id="KW-1133">Transmembrane helix</keyword>
<accession>A0A0N4Z5U8</accession>
<dbReference type="PANTHER" id="PTHR23352:SF2">
    <property type="entry name" value="NEURAL PROLIFERATION DIFFERENTIATION AND CONTROL PROTEIN 1"/>
    <property type="match status" value="1"/>
</dbReference>
<evidence type="ECO:0000313" key="5">
    <source>
        <dbReference type="WBParaSite" id="PTRK_0000249300.1"/>
    </source>
</evidence>
<name>A0A0N4Z5U8_PARTI</name>
<feature type="region of interest" description="Disordered" evidence="1">
    <location>
        <begin position="265"/>
        <end position="288"/>
    </location>
</feature>
<feature type="compositionally biased region" description="Basic and acidic residues" evidence="1">
    <location>
        <begin position="168"/>
        <end position="184"/>
    </location>
</feature>
<dbReference type="Pfam" id="PF06809">
    <property type="entry name" value="NPDC1"/>
    <property type="match status" value="1"/>
</dbReference>
<keyword evidence="3" id="KW-0732">Signal</keyword>
<evidence type="ECO:0000256" key="2">
    <source>
        <dbReference type="SAM" id="Phobius"/>
    </source>
</evidence>
<dbReference type="Proteomes" id="UP000038045">
    <property type="component" value="Unplaced"/>
</dbReference>
<feature type="transmembrane region" description="Helical" evidence="2">
    <location>
        <begin position="230"/>
        <end position="254"/>
    </location>
</feature>
<keyword evidence="4" id="KW-1185">Reference proteome</keyword>
<dbReference type="InterPro" id="IPR009635">
    <property type="entry name" value="NPDC1"/>
</dbReference>
<evidence type="ECO:0000313" key="4">
    <source>
        <dbReference type="Proteomes" id="UP000038045"/>
    </source>
</evidence>
<feature type="signal peptide" evidence="3">
    <location>
        <begin position="1"/>
        <end position="23"/>
    </location>
</feature>
<protein>
    <submittedName>
        <fullName evidence="5">Uncharacterized protein</fullName>
    </submittedName>
</protein>
<dbReference type="AlphaFoldDB" id="A0A0N4Z5U8"/>
<keyword evidence="2" id="KW-0472">Membrane</keyword>
<keyword evidence="2" id="KW-0812">Transmembrane</keyword>
<feature type="compositionally biased region" description="Basic and acidic residues" evidence="1">
    <location>
        <begin position="148"/>
        <end position="157"/>
    </location>
</feature>
<evidence type="ECO:0000256" key="3">
    <source>
        <dbReference type="SAM" id="SignalP"/>
    </source>
</evidence>
<dbReference type="GO" id="GO:0016020">
    <property type="term" value="C:membrane"/>
    <property type="evidence" value="ECO:0007669"/>
    <property type="project" value="InterPro"/>
</dbReference>
<sequence>MQKRSALFFLIFYFISTFNGSHGKFNLGSKYGIENGYGSVRNPYEETFLEPPISEQQKQVEPENYYDIGLEKNIDERPVFGGEDYNEYLPQQQEETQYLPPSKSEYLKEILKQLENEKEYVDIMIKANKPFDNNREVHEELIPKIQHDESRLERDTEQQEIVPAPDIHINDSENDRKPEKPVKKGQSEFVEYIEPAIAKGQRNVQKFDFLGPTSDKSSYSITGAFSNGNIFMGIIMSLLIVGVILGTLTGGYYYRNVYRNQDPDFSDFTHYSPAGPGRDKKSKKYGNGTSLETGDDTLAYKAQLQHFQQAKQKIIYGDDVAGEVIPGVDFEENASDEEMDGDNNYSVYECPGLAPTGDIEITNPNFNVNPRQ</sequence>
<feature type="chain" id="PRO_5005891164" evidence="3">
    <location>
        <begin position="24"/>
        <end position="372"/>
    </location>
</feature>
<dbReference type="WBParaSite" id="PTRK_0000249300.1">
    <property type="protein sequence ID" value="PTRK_0000249300.1"/>
    <property type="gene ID" value="PTRK_0000249300"/>
</dbReference>
<evidence type="ECO:0000256" key="1">
    <source>
        <dbReference type="SAM" id="MobiDB-lite"/>
    </source>
</evidence>
<feature type="region of interest" description="Disordered" evidence="1">
    <location>
        <begin position="148"/>
        <end position="184"/>
    </location>
</feature>
<dbReference type="PANTHER" id="PTHR23352">
    <property type="entry name" value="NEURAL PROLIFERATION DIFFERENTIATION AND CONTROL PROTEIN-1 NPDC-1 PROTEIN"/>
    <property type="match status" value="1"/>
</dbReference>
<proteinExistence type="predicted"/>
<reference evidence="5" key="1">
    <citation type="submission" date="2017-02" db="UniProtKB">
        <authorList>
            <consortium name="WormBaseParasite"/>
        </authorList>
    </citation>
    <scope>IDENTIFICATION</scope>
</reference>